<keyword evidence="4" id="KW-1185">Reference proteome</keyword>
<dbReference type="KEGG" id="kaf:KAFR_0K02150"/>
<dbReference type="GO" id="GO:0045944">
    <property type="term" value="P:positive regulation of transcription by RNA polymerase II"/>
    <property type="evidence" value="ECO:0007669"/>
    <property type="project" value="EnsemblFungi"/>
</dbReference>
<dbReference type="OrthoDB" id="5132116at2759"/>
<comment type="similarity">
    <text evidence="1">Belongs to the actin family.</text>
</comment>
<dbReference type="eggNOG" id="KOG0679">
    <property type="taxonomic scope" value="Eukaryota"/>
</dbReference>
<protein>
    <recommendedName>
        <fullName evidence="5">Actin-related protein 7</fullName>
    </recommendedName>
</protein>
<dbReference type="STRING" id="1071382.H2B1R9"/>
<evidence type="ECO:0008006" key="5">
    <source>
        <dbReference type="Google" id="ProtNLM"/>
    </source>
</evidence>
<sequence length="490" mass="54824">MNSQRKCVVIKNGSHTTVAGFSNTELPQCILPSSYIKRDDEYIFGKIDMLEVASERDAAKKGEVYTIIDENGVPYNWEALERQWKYIFENELKCKSDEFPLVITVPIMKDAVALRVMERYFDLAFNKFNVPVLQVIIEPLAIALSMGKSSALVVDLGSSSCNVTPVIDGTVAKNSVLKSKYAGDFLDYQIYEKLKSKIETDEEGDIDTGMKTSTDVWLDSSTWIQEFKSTMLQVSDKDLLELERYYKEQAELYIKQQEELQKYQNITSANGNIMTTLNPATIASINTNNPLTVKKHFLFKPKNRTVTMETRECFAMSEYLFNPQLANENFSSEDGLGEIIGKSIKKAAASISSSGVNTLGSAGAAMTLQGLKRSQMNGSSTSNSSGNENSAATTASSTTPEQIYSTLLTNVIITGSTSLISGMEQRIIKELSIRFPQYKLTTFANQIMMDRRIEGWIAATSMANLPSWELGKWYSKEDYELQKKNSLKQK</sequence>
<name>H2B1R9_KAZAF</name>
<feature type="region of interest" description="Disordered" evidence="2">
    <location>
        <begin position="374"/>
        <end position="397"/>
    </location>
</feature>
<dbReference type="SUPFAM" id="SSF53067">
    <property type="entry name" value="Actin-like ATPase domain"/>
    <property type="match status" value="2"/>
</dbReference>
<dbReference type="GO" id="GO:0006368">
    <property type="term" value="P:transcription elongation by RNA polymerase II"/>
    <property type="evidence" value="ECO:0007669"/>
    <property type="project" value="EnsemblFungi"/>
</dbReference>
<dbReference type="HOGENOM" id="CLU_566415_0_0_1"/>
<dbReference type="PANTHER" id="PTHR11937">
    <property type="entry name" value="ACTIN"/>
    <property type="match status" value="1"/>
</dbReference>
<dbReference type="GO" id="GO:0016586">
    <property type="term" value="C:RSC-type complex"/>
    <property type="evidence" value="ECO:0007669"/>
    <property type="project" value="EnsemblFungi"/>
</dbReference>
<dbReference type="InterPro" id="IPR004000">
    <property type="entry name" value="Actin"/>
</dbReference>
<dbReference type="InterPro" id="IPR043129">
    <property type="entry name" value="ATPase_NBD"/>
</dbReference>
<dbReference type="RefSeq" id="XP_003959704.1">
    <property type="nucleotide sequence ID" value="XM_003959655.1"/>
</dbReference>
<evidence type="ECO:0000313" key="3">
    <source>
        <dbReference type="EMBL" id="CCF60569.1"/>
    </source>
</evidence>
<proteinExistence type="inferred from homology"/>
<dbReference type="SMART" id="SM00268">
    <property type="entry name" value="ACTIN"/>
    <property type="match status" value="1"/>
</dbReference>
<dbReference type="FunCoup" id="H2B1R9">
    <property type="interactions" value="369"/>
</dbReference>
<dbReference type="Proteomes" id="UP000005220">
    <property type="component" value="Chromosome 11"/>
</dbReference>
<dbReference type="GO" id="GO:0016514">
    <property type="term" value="C:SWI/SNF complex"/>
    <property type="evidence" value="ECO:0007669"/>
    <property type="project" value="EnsemblFungi"/>
</dbReference>
<dbReference type="GeneID" id="13886758"/>
<dbReference type="GO" id="GO:0005198">
    <property type="term" value="F:structural molecule activity"/>
    <property type="evidence" value="ECO:0007669"/>
    <property type="project" value="EnsemblFungi"/>
</dbReference>
<dbReference type="Gene3D" id="3.90.640.10">
    <property type="entry name" value="Actin, Chain A, domain 4"/>
    <property type="match status" value="1"/>
</dbReference>
<feature type="compositionally biased region" description="Low complexity" evidence="2">
    <location>
        <begin position="377"/>
        <end position="397"/>
    </location>
</feature>
<dbReference type="InParanoid" id="H2B1R9"/>
<gene>
    <name evidence="3" type="primary">KAFR0K02150</name>
    <name evidence="3" type="ORF">KAFR_0K02150</name>
</gene>
<dbReference type="Pfam" id="PF00022">
    <property type="entry name" value="Actin"/>
    <property type="match status" value="1"/>
</dbReference>
<evidence type="ECO:0000256" key="1">
    <source>
        <dbReference type="RuleBase" id="RU000487"/>
    </source>
</evidence>
<dbReference type="Gene3D" id="3.30.420.40">
    <property type="match status" value="2"/>
</dbReference>
<dbReference type="EMBL" id="HE650831">
    <property type="protein sequence ID" value="CCF60569.1"/>
    <property type="molecule type" value="Genomic_DNA"/>
</dbReference>
<accession>H2B1R9</accession>
<dbReference type="GO" id="GO:0006337">
    <property type="term" value="P:nucleosome disassembly"/>
    <property type="evidence" value="ECO:0007669"/>
    <property type="project" value="EnsemblFungi"/>
</dbReference>
<organism evidence="3 4">
    <name type="scientific">Kazachstania africana (strain ATCC 22294 / BCRC 22015 / CBS 2517 / CECT 1963 / NBRC 1671 / NRRL Y-8276)</name>
    <name type="common">Yeast</name>
    <name type="synonym">Kluyveromyces africanus</name>
    <dbReference type="NCBI Taxonomy" id="1071382"/>
    <lineage>
        <taxon>Eukaryota</taxon>
        <taxon>Fungi</taxon>
        <taxon>Dikarya</taxon>
        <taxon>Ascomycota</taxon>
        <taxon>Saccharomycotina</taxon>
        <taxon>Saccharomycetes</taxon>
        <taxon>Saccharomycetales</taxon>
        <taxon>Saccharomycetaceae</taxon>
        <taxon>Kazachstania</taxon>
    </lineage>
</organism>
<evidence type="ECO:0000256" key="2">
    <source>
        <dbReference type="SAM" id="MobiDB-lite"/>
    </source>
</evidence>
<evidence type="ECO:0000313" key="4">
    <source>
        <dbReference type="Proteomes" id="UP000005220"/>
    </source>
</evidence>
<reference evidence="3 4" key="1">
    <citation type="journal article" date="2011" name="Proc. Natl. Acad. Sci. U.S.A.">
        <title>Evolutionary erosion of yeast sex chromosomes by mating-type switching accidents.</title>
        <authorList>
            <person name="Gordon J.L."/>
            <person name="Armisen D."/>
            <person name="Proux-Wera E."/>
            <person name="Oheigeartaigh S.S."/>
            <person name="Byrne K.P."/>
            <person name="Wolfe K.H."/>
        </authorList>
    </citation>
    <scope>NUCLEOTIDE SEQUENCE [LARGE SCALE GENOMIC DNA]</scope>
    <source>
        <strain evidence="4">ATCC 22294 / BCRC 22015 / CBS 2517 / CECT 1963 / NBRC 1671 / NRRL Y-8276</strain>
    </source>
</reference>
<dbReference type="AlphaFoldDB" id="H2B1R9"/>